<dbReference type="PROSITE" id="PS50109">
    <property type="entry name" value="HIS_KIN"/>
    <property type="match status" value="1"/>
</dbReference>
<feature type="transmembrane region" description="Helical" evidence="4">
    <location>
        <begin position="235"/>
        <end position="253"/>
    </location>
</feature>
<proteinExistence type="predicted"/>
<feature type="transmembrane region" description="Helical" evidence="4">
    <location>
        <begin position="379"/>
        <end position="403"/>
    </location>
</feature>
<dbReference type="PANTHER" id="PTHR43065">
    <property type="entry name" value="SENSOR HISTIDINE KINASE"/>
    <property type="match status" value="1"/>
</dbReference>
<dbReference type="Proteomes" id="UP000240708">
    <property type="component" value="Unassembled WGS sequence"/>
</dbReference>
<dbReference type="GO" id="GO:0000155">
    <property type="term" value="F:phosphorelay sensor kinase activity"/>
    <property type="evidence" value="ECO:0007669"/>
    <property type="project" value="InterPro"/>
</dbReference>
<dbReference type="SMART" id="SM00388">
    <property type="entry name" value="HisKA"/>
    <property type="match status" value="1"/>
</dbReference>
<keyword evidence="4" id="KW-1133">Transmembrane helix</keyword>
<evidence type="ECO:0000256" key="5">
    <source>
        <dbReference type="SAM" id="SignalP"/>
    </source>
</evidence>
<dbReference type="PRINTS" id="PR00344">
    <property type="entry name" value="BCTRLSENSOR"/>
</dbReference>
<feature type="transmembrane region" description="Helical" evidence="4">
    <location>
        <begin position="268"/>
        <end position="292"/>
    </location>
</feature>
<keyword evidence="5" id="KW-0732">Signal</keyword>
<name>A0A2P8E4E9_9BACT</name>
<dbReference type="SUPFAM" id="SSF55874">
    <property type="entry name" value="ATPase domain of HSP90 chaperone/DNA topoisomerase II/histidine kinase"/>
    <property type="match status" value="1"/>
</dbReference>
<feature type="chain" id="PRO_5015181769" description="histidine kinase" evidence="5">
    <location>
        <begin position="24"/>
        <end position="723"/>
    </location>
</feature>
<gene>
    <name evidence="7" type="ORF">CLV48_10584</name>
</gene>
<evidence type="ECO:0000256" key="4">
    <source>
        <dbReference type="SAM" id="Phobius"/>
    </source>
</evidence>
<dbReference type="InterPro" id="IPR036097">
    <property type="entry name" value="HisK_dim/P_sf"/>
</dbReference>
<dbReference type="InterPro" id="IPR003661">
    <property type="entry name" value="HisK_dim/P_dom"/>
</dbReference>
<feature type="transmembrane region" description="Helical" evidence="4">
    <location>
        <begin position="356"/>
        <end position="373"/>
    </location>
</feature>
<dbReference type="SUPFAM" id="SSF47384">
    <property type="entry name" value="Homodimeric domain of signal transducing histidine kinase"/>
    <property type="match status" value="1"/>
</dbReference>
<dbReference type="SMART" id="SM00387">
    <property type="entry name" value="HATPase_c"/>
    <property type="match status" value="1"/>
</dbReference>
<evidence type="ECO:0000313" key="8">
    <source>
        <dbReference type="Proteomes" id="UP000240708"/>
    </source>
</evidence>
<dbReference type="AlphaFoldDB" id="A0A2P8E4E9"/>
<protein>
    <recommendedName>
        <fullName evidence="2">histidine kinase</fullName>
        <ecNumber evidence="2">2.7.13.3</ecNumber>
    </recommendedName>
</protein>
<evidence type="ECO:0000259" key="6">
    <source>
        <dbReference type="PROSITE" id="PS50109"/>
    </source>
</evidence>
<reference evidence="7 8" key="1">
    <citation type="submission" date="2018-03" db="EMBL/GenBank/DDBJ databases">
        <title>Genomic Encyclopedia of Archaeal and Bacterial Type Strains, Phase II (KMG-II): from individual species to whole genera.</title>
        <authorList>
            <person name="Goeker M."/>
        </authorList>
    </citation>
    <scope>NUCLEOTIDE SEQUENCE [LARGE SCALE GENOMIC DNA]</scope>
    <source>
        <strain evidence="7 8">DSM 28057</strain>
    </source>
</reference>
<dbReference type="InterPro" id="IPR004358">
    <property type="entry name" value="Sig_transdc_His_kin-like_C"/>
</dbReference>
<dbReference type="EMBL" id="PYGF01000005">
    <property type="protein sequence ID" value="PSL04343.1"/>
    <property type="molecule type" value="Genomic_DNA"/>
</dbReference>
<feature type="transmembrane region" description="Helical" evidence="4">
    <location>
        <begin position="304"/>
        <end position="323"/>
    </location>
</feature>
<dbReference type="InterPro" id="IPR003594">
    <property type="entry name" value="HATPase_dom"/>
</dbReference>
<dbReference type="EC" id="2.7.13.3" evidence="2"/>
<dbReference type="Gene3D" id="1.10.287.130">
    <property type="match status" value="1"/>
</dbReference>
<feature type="transmembrane region" description="Helical" evidence="4">
    <location>
        <begin position="209"/>
        <end position="228"/>
    </location>
</feature>
<sequence>MKKTCPLLFSLILTMTCFTIAIAQDGQIPAPVSVTIDSYKSIQELPQPGWVIKEGESPLSIQDILKGDIKDGQILEVDPNKKIIKHFEKYWFAVEFVSEVDLHNWLMHLENSYTGFGFTNNFSEIRSYAIQDGQLGQSGITGSFVPASQRDYNSRHTQSLLNLSLSSGSSTILWVHIKKNDALTDFFPKLTIYDPSIALPEYTLEKRDLILLGSYLIIWILSLIMFFYLRDRTSFWFFVFLTTANIQFLTGWSSDPWTPLLYPENPKYGLYFGILAAIINVVVTLQFYRVFVNLPMKHRSLDRFMIWTIIVLFFSGFLLPLSIYFENNALVSVFMAIYGGIFLLSGIIYFSLKEPLSIFIGLALVVVIIPQLVPLPFDYNHISITGQLVIVTIAVGYRFILLFRERLQVEKEKKDLVIDQNTILEKQVAQRTAELSQSLDNLKSTQAQLVQQEKLASLGQLTAGIAHEIKNPLNFVNNFSEVSLELLDEVKETRIKSQETRPRTEEDEIEDEILEDIKANLKRIHEHGSRANGIVTSMLQHSRGGSGKKEPADLNALIKEYVNLSFHGMRAGKNPIDVEIELDLDKEIKEVPLVREDFTRVIINLCNNAFDAMRSKLDLAGLEAYHPKLTVRNKAVKSPTGLPAGEAGDLGVEISVEDNGPGIPDEIKDKILQPFFTTKKGTEGTGLGLSITHDIVKAHGGEINIVSQFGRGTTFKIILPMQG</sequence>
<keyword evidence="4" id="KW-0472">Membrane</keyword>
<dbReference type="RefSeq" id="WP_170069013.1">
    <property type="nucleotide sequence ID" value="NZ_PYGF01000005.1"/>
</dbReference>
<feature type="transmembrane region" description="Helical" evidence="4">
    <location>
        <begin position="329"/>
        <end position="349"/>
    </location>
</feature>
<feature type="signal peptide" evidence="5">
    <location>
        <begin position="1"/>
        <end position="23"/>
    </location>
</feature>
<keyword evidence="8" id="KW-1185">Reference proteome</keyword>
<organism evidence="7 8">
    <name type="scientific">Cecembia rubra</name>
    <dbReference type="NCBI Taxonomy" id="1485585"/>
    <lineage>
        <taxon>Bacteria</taxon>
        <taxon>Pseudomonadati</taxon>
        <taxon>Bacteroidota</taxon>
        <taxon>Cytophagia</taxon>
        <taxon>Cytophagales</taxon>
        <taxon>Cyclobacteriaceae</taxon>
        <taxon>Cecembia</taxon>
    </lineage>
</organism>
<evidence type="ECO:0000256" key="2">
    <source>
        <dbReference type="ARBA" id="ARBA00012438"/>
    </source>
</evidence>
<keyword evidence="4" id="KW-0812">Transmembrane</keyword>
<evidence type="ECO:0000256" key="1">
    <source>
        <dbReference type="ARBA" id="ARBA00000085"/>
    </source>
</evidence>
<dbReference type="InterPro" id="IPR011623">
    <property type="entry name" value="7TMR_DISM_rcpt_extracell_dom1"/>
</dbReference>
<dbReference type="Pfam" id="PF07695">
    <property type="entry name" value="7TMR-DISM_7TM"/>
    <property type="match status" value="1"/>
</dbReference>
<comment type="catalytic activity">
    <reaction evidence="1">
        <text>ATP + protein L-histidine = ADP + protein N-phospho-L-histidine.</text>
        <dbReference type="EC" id="2.7.13.3"/>
    </reaction>
</comment>
<dbReference type="Pfam" id="PF00512">
    <property type="entry name" value="HisKA"/>
    <property type="match status" value="1"/>
</dbReference>
<dbReference type="PANTHER" id="PTHR43065:SF42">
    <property type="entry name" value="TWO-COMPONENT SENSOR PPRA"/>
    <property type="match status" value="1"/>
</dbReference>
<accession>A0A2P8E4E9</accession>
<dbReference type="InterPro" id="IPR005467">
    <property type="entry name" value="His_kinase_dom"/>
</dbReference>
<keyword evidence="3" id="KW-0597">Phosphoprotein</keyword>
<evidence type="ECO:0000313" key="7">
    <source>
        <dbReference type="EMBL" id="PSL04343.1"/>
    </source>
</evidence>
<dbReference type="Pfam" id="PF02518">
    <property type="entry name" value="HATPase_c"/>
    <property type="match status" value="1"/>
</dbReference>
<dbReference type="Gene3D" id="2.60.40.2380">
    <property type="match status" value="1"/>
</dbReference>
<dbReference type="InterPro" id="IPR036890">
    <property type="entry name" value="HATPase_C_sf"/>
</dbReference>
<comment type="caution">
    <text evidence="7">The sequence shown here is derived from an EMBL/GenBank/DDBJ whole genome shotgun (WGS) entry which is preliminary data.</text>
</comment>
<dbReference type="CDD" id="cd00082">
    <property type="entry name" value="HisKA"/>
    <property type="match status" value="1"/>
</dbReference>
<evidence type="ECO:0000256" key="3">
    <source>
        <dbReference type="ARBA" id="ARBA00022553"/>
    </source>
</evidence>
<dbReference type="Gene3D" id="3.30.565.10">
    <property type="entry name" value="Histidine kinase-like ATPase, C-terminal domain"/>
    <property type="match status" value="1"/>
</dbReference>
<feature type="domain" description="Histidine kinase" evidence="6">
    <location>
        <begin position="464"/>
        <end position="723"/>
    </location>
</feature>